<proteinExistence type="predicted"/>
<sequence>MKEYQAAMLLAYPRVGRIAEHLGQLIEAKAAASYRGRERTEECVEQILRYLRAKDCLLACGAAVDEVLAGLTREERFLLEYKYFRRQEKLAAEFGGFGLPCSERQYYRMQRRLERKAGELFMRAGYTEAWFLRLFADLPYMMRLLDSVRQGKKDMIDLRHRGSPIRRAKQGQSM</sequence>
<dbReference type="Proteomes" id="UP000886847">
    <property type="component" value="Unassembled WGS sequence"/>
</dbReference>
<evidence type="ECO:0000313" key="1">
    <source>
        <dbReference type="EMBL" id="HIX50968.1"/>
    </source>
</evidence>
<gene>
    <name evidence="1" type="ORF">H9851_06810</name>
</gene>
<dbReference type="AlphaFoldDB" id="A0A9D1W2I4"/>
<organism evidence="1 2">
    <name type="scientific">Candidatus Borkfalkia faecavium</name>
    <dbReference type="NCBI Taxonomy" id="2838508"/>
    <lineage>
        <taxon>Bacteria</taxon>
        <taxon>Bacillati</taxon>
        <taxon>Bacillota</taxon>
        <taxon>Clostridia</taxon>
        <taxon>Christensenellales</taxon>
        <taxon>Christensenellaceae</taxon>
        <taxon>Candidatus Borkfalkia</taxon>
    </lineage>
</organism>
<dbReference type="EMBL" id="DXEW01000032">
    <property type="protein sequence ID" value="HIX50968.1"/>
    <property type="molecule type" value="Genomic_DNA"/>
</dbReference>
<evidence type="ECO:0000313" key="2">
    <source>
        <dbReference type="Proteomes" id="UP000886847"/>
    </source>
</evidence>
<accession>A0A9D1W2I4</accession>
<reference evidence="1" key="1">
    <citation type="journal article" date="2021" name="PeerJ">
        <title>Extensive microbial diversity within the chicken gut microbiome revealed by metagenomics and culture.</title>
        <authorList>
            <person name="Gilroy R."/>
            <person name="Ravi A."/>
            <person name="Getino M."/>
            <person name="Pursley I."/>
            <person name="Horton D.L."/>
            <person name="Alikhan N.F."/>
            <person name="Baker D."/>
            <person name="Gharbi K."/>
            <person name="Hall N."/>
            <person name="Watson M."/>
            <person name="Adriaenssens E.M."/>
            <person name="Foster-Nyarko E."/>
            <person name="Jarju S."/>
            <person name="Secka A."/>
            <person name="Antonio M."/>
            <person name="Oren A."/>
            <person name="Chaudhuri R.R."/>
            <person name="La Ragione R."/>
            <person name="Hildebrand F."/>
            <person name="Pallen M.J."/>
        </authorList>
    </citation>
    <scope>NUCLEOTIDE SEQUENCE</scope>
    <source>
        <strain evidence="1">2189</strain>
    </source>
</reference>
<comment type="caution">
    <text evidence="1">The sequence shown here is derived from an EMBL/GenBank/DDBJ whole genome shotgun (WGS) entry which is preliminary data.</text>
</comment>
<reference evidence="1" key="2">
    <citation type="submission" date="2021-04" db="EMBL/GenBank/DDBJ databases">
        <authorList>
            <person name="Gilroy R."/>
        </authorList>
    </citation>
    <scope>NUCLEOTIDE SEQUENCE</scope>
    <source>
        <strain evidence="1">2189</strain>
    </source>
</reference>
<name>A0A9D1W2I4_9FIRM</name>
<protein>
    <submittedName>
        <fullName evidence="1">Uncharacterized protein</fullName>
    </submittedName>
</protein>